<dbReference type="VEuPathDB" id="TriTrypDB:TM35_000451030"/>
<dbReference type="AlphaFoldDB" id="A0A1X0NI06"/>
<evidence type="ECO:0000256" key="1">
    <source>
        <dbReference type="SAM" id="MobiDB-lite"/>
    </source>
</evidence>
<evidence type="ECO:0000313" key="3">
    <source>
        <dbReference type="Proteomes" id="UP000192257"/>
    </source>
</evidence>
<comment type="caution">
    <text evidence="2">The sequence shown here is derived from an EMBL/GenBank/DDBJ whole genome shotgun (WGS) entry which is preliminary data.</text>
</comment>
<dbReference type="Proteomes" id="UP000192257">
    <property type="component" value="Unassembled WGS sequence"/>
</dbReference>
<feature type="compositionally biased region" description="Basic and acidic residues" evidence="1">
    <location>
        <begin position="146"/>
        <end position="164"/>
    </location>
</feature>
<accession>A0A1X0NI06</accession>
<gene>
    <name evidence="2" type="ORF">TM35_000451030</name>
</gene>
<feature type="region of interest" description="Disordered" evidence="1">
    <location>
        <begin position="1"/>
        <end position="320"/>
    </location>
</feature>
<protein>
    <submittedName>
        <fullName evidence="2">Uncharacterized protein</fullName>
    </submittedName>
</protein>
<feature type="compositionally biased region" description="Low complexity" evidence="1">
    <location>
        <begin position="288"/>
        <end position="309"/>
    </location>
</feature>
<dbReference type="EMBL" id="NBCO01000045">
    <property type="protein sequence ID" value="ORC84365.1"/>
    <property type="molecule type" value="Genomic_DNA"/>
</dbReference>
<feature type="compositionally biased region" description="Low complexity" evidence="1">
    <location>
        <begin position="26"/>
        <end position="64"/>
    </location>
</feature>
<feature type="compositionally biased region" description="Low complexity" evidence="1">
    <location>
        <begin position="204"/>
        <end position="228"/>
    </location>
</feature>
<proteinExistence type="predicted"/>
<evidence type="ECO:0000313" key="2">
    <source>
        <dbReference type="EMBL" id="ORC84365.1"/>
    </source>
</evidence>
<sequence length="344" mass="33526">MAAAESLAVNEADSTCKDGEDSGSCAARPSAASGHAANSCEDGSSGCAAAGGAARPVGEPGRPASAPGGVEASGVLAGQPSGGVGDCPPGKNGTPCTPGVSEPDPARKDCVNPPSGADSCPTNVDETQDNCATGGSGCQNQTQEPADAKPNENRVTNENEHRGPDGASRPVSEQGSHPHARQEDRPNPTVAVDPPAEKETLETQNGNGSQGGVSSPAGVTGGAPTAAGQTESSVVSATEEGGSKQGSETAQPSSSSNNSATGSDVGSGAATPENGTSSAGTEATSNQEGAGNADTDTTTTTTTLPPELTNNKKGDADSSSSISSSVWVRVLLLIVVTLSCILVC</sequence>
<reference evidence="2 3" key="1">
    <citation type="submission" date="2017-03" db="EMBL/GenBank/DDBJ databases">
        <title>An alternative strategy for trypanosome survival in the mammalian bloodstream revealed through genome and transcriptome analysis of the ubiquitous bovine parasite Trypanosoma (Megatrypanum) theileri.</title>
        <authorList>
            <person name="Kelly S."/>
            <person name="Ivens A."/>
            <person name="Mott A."/>
            <person name="O'Neill E."/>
            <person name="Emms D."/>
            <person name="Macleod O."/>
            <person name="Voorheis P."/>
            <person name="Matthews J."/>
            <person name="Matthews K."/>
            <person name="Carrington M."/>
        </authorList>
    </citation>
    <scope>NUCLEOTIDE SEQUENCE [LARGE SCALE GENOMIC DNA]</scope>
    <source>
        <strain evidence="2">Edinburgh</strain>
    </source>
</reference>
<name>A0A1X0NI06_9TRYP</name>
<dbReference type="GeneID" id="39989980"/>
<organism evidence="2 3">
    <name type="scientific">Trypanosoma theileri</name>
    <dbReference type="NCBI Taxonomy" id="67003"/>
    <lineage>
        <taxon>Eukaryota</taxon>
        <taxon>Discoba</taxon>
        <taxon>Euglenozoa</taxon>
        <taxon>Kinetoplastea</taxon>
        <taxon>Metakinetoplastina</taxon>
        <taxon>Trypanosomatida</taxon>
        <taxon>Trypanosomatidae</taxon>
        <taxon>Trypanosoma</taxon>
    </lineage>
</organism>
<dbReference type="RefSeq" id="XP_028878431.1">
    <property type="nucleotide sequence ID" value="XM_029030200.1"/>
</dbReference>
<feature type="compositionally biased region" description="Polar residues" evidence="1">
    <location>
        <begin position="273"/>
        <end position="287"/>
    </location>
</feature>
<keyword evidence="3" id="KW-1185">Reference proteome</keyword>
<feature type="compositionally biased region" description="Polar residues" evidence="1">
    <location>
        <begin position="120"/>
        <end position="144"/>
    </location>
</feature>